<gene>
    <name evidence="3" type="ORF">N864_10635</name>
</gene>
<name>W9GHJ7_9MICO</name>
<proteinExistence type="predicted"/>
<evidence type="ECO:0000313" key="4">
    <source>
        <dbReference type="Proteomes" id="UP000019494"/>
    </source>
</evidence>
<feature type="region of interest" description="Disordered" evidence="1">
    <location>
        <begin position="184"/>
        <end position="216"/>
    </location>
</feature>
<comment type="caution">
    <text evidence="3">The sequence shown here is derived from an EMBL/GenBank/DDBJ whole genome shotgun (WGS) entry which is preliminary data.</text>
</comment>
<dbReference type="EMBL" id="AWQS01000209">
    <property type="protein sequence ID" value="EWT04642.1"/>
    <property type="molecule type" value="Genomic_DNA"/>
</dbReference>
<accession>W9GHJ7</accession>
<evidence type="ECO:0000313" key="3">
    <source>
        <dbReference type="EMBL" id="EWT04642.1"/>
    </source>
</evidence>
<feature type="domain" description="Protein NO VEIN C-terminal" evidence="2">
    <location>
        <begin position="223"/>
        <end position="290"/>
    </location>
</feature>
<reference evidence="4" key="1">
    <citation type="submission" date="2013-08" db="EMBL/GenBank/DDBJ databases">
        <title>Intrasporangium oryzae NRRL B-24470.</title>
        <authorList>
            <person name="Liu H."/>
            <person name="Wang G."/>
        </authorList>
    </citation>
    <scope>NUCLEOTIDE SEQUENCE [LARGE SCALE GENOMIC DNA]</scope>
    <source>
        <strain evidence="4">Q5-1</strain>
    </source>
</reference>
<evidence type="ECO:0000259" key="2">
    <source>
        <dbReference type="Pfam" id="PF13020"/>
    </source>
</evidence>
<dbReference type="Pfam" id="PF13020">
    <property type="entry name" value="NOV_C"/>
    <property type="match status" value="1"/>
</dbReference>
<dbReference type="AlphaFoldDB" id="W9GHJ7"/>
<organism evidence="3 4">
    <name type="scientific">Intrasporangium chromatireducens Q5-1</name>
    <dbReference type="NCBI Taxonomy" id="584657"/>
    <lineage>
        <taxon>Bacteria</taxon>
        <taxon>Bacillati</taxon>
        <taxon>Actinomycetota</taxon>
        <taxon>Actinomycetes</taxon>
        <taxon>Micrococcales</taxon>
        <taxon>Intrasporangiaceae</taxon>
        <taxon>Intrasporangium</taxon>
    </lineage>
</organism>
<protein>
    <recommendedName>
        <fullName evidence="2">Protein NO VEIN C-terminal domain-containing protein</fullName>
    </recommendedName>
</protein>
<sequence length="345" mass="39264">MPINEWWAGDPSERYWLEITNRDNLGENLIAPQQNDAGREEWSYTLVSYVRPGDIVLHWTKLGQRSIVGYSRVVTDPFESSLEWQSRGSYGRTRPPSGEEDAWEATLEGYAQLRRPATQDVLRALEPRIRAVRDDLVIEHGSPIYFPFAISDLRPLRASQAYLTKFPARLVELIPQLREVRQLAAEEPGEETTGSSRRATKDRGSSRASGFGREHDAKRRRAIERYAVECVISHYKEAGYDVEDVGDRCAWDVTVIKDGQELHLEVKGSSVERDAIDVTEGEVRHAEDVGTTLIVIDQIQMDSQLRCSGGRWRHWDTWSPVRELLAPTAYRHVLPEGGVMARPRA</sequence>
<dbReference type="Proteomes" id="UP000019494">
    <property type="component" value="Unassembled WGS sequence"/>
</dbReference>
<keyword evidence="4" id="KW-1185">Reference proteome</keyword>
<dbReference type="InterPro" id="IPR024975">
    <property type="entry name" value="NOV_C"/>
</dbReference>
<evidence type="ECO:0000256" key="1">
    <source>
        <dbReference type="SAM" id="MobiDB-lite"/>
    </source>
</evidence>